<dbReference type="Proteomes" id="UP000095287">
    <property type="component" value="Unplaced"/>
</dbReference>
<sequence length="162" mass="18840">MLLAYKFQALPLASRVNCKEFTGTQFLLRNYTDVGWAKRFTVSTAQLYDRNIDHCFAFKTRSSTFPQHSWNWIMKFSIQTYPNAMEEIRVSLMTEDIDQPRSVEFLLAVVDEKKRDATIFLAFQKEQGSRSKGYCIMKQLVSRPLSHAIILGGYEVLVKPQR</sequence>
<reference evidence="2" key="1">
    <citation type="submission" date="2016-11" db="UniProtKB">
        <authorList>
            <consortium name="WormBaseParasite"/>
        </authorList>
    </citation>
    <scope>IDENTIFICATION</scope>
</reference>
<keyword evidence="1" id="KW-1185">Reference proteome</keyword>
<accession>A0A1I7XYT6</accession>
<organism evidence="1 2">
    <name type="scientific">Steinernema glaseri</name>
    <dbReference type="NCBI Taxonomy" id="37863"/>
    <lineage>
        <taxon>Eukaryota</taxon>
        <taxon>Metazoa</taxon>
        <taxon>Ecdysozoa</taxon>
        <taxon>Nematoda</taxon>
        <taxon>Chromadorea</taxon>
        <taxon>Rhabditida</taxon>
        <taxon>Tylenchina</taxon>
        <taxon>Panagrolaimomorpha</taxon>
        <taxon>Strongyloidoidea</taxon>
        <taxon>Steinernematidae</taxon>
        <taxon>Steinernema</taxon>
    </lineage>
</organism>
<dbReference type="AlphaFoldDB" id="A0A1I7XYT6"/>
<dbReference type="WBParaSite" id="L893_g10698.t1">
    <property type="protein sequence ID" value="L893_g10698.t1"/>
    <property type="gene ID" value="L893_g10698"/>
</dbReference>
<protein>
    <submittedName>
        <fullName evidence="2">MATH domain-containing protein</fullName>
    </submittedName>
</protein>
<evidence type="ECO:0000313" key="1">
    <source>
        <dbReference type="Proteomes" id="UP000095287"/>
    </source>
</evidence>
<name>A0A1I7XYT6_9BILA</name>
<proteinExistence type="predicted"/>
<evidence type="ECO:0000313" key="2">
    <source>
        <dbReference type="WBParaSite" id="L893_g10698.t1"/>
    </source>
</evidence>